<comment type="similarity">
    <text evidence="8">Belongs to the glycosyl hydrolase 18 family.</text>
</comment>
<feature type="compositionally biased region" description="Basic and acidic residues" evidence="9">
    <location>
        <begin position="270"/>
        <end position="282"/>
    </location>
</feature>
<feature type="domain" description="GH18" evidence="10">
    <location>
        <begin position="7"/>
        <end position="441"/>
    </location>
</feature>
<evidence type="ECO:0000259" key="10">
    <source>
        <dbReference type="PROSITE" id="PS51910"/>
    </source>
</evidence>
<evidence type="ECO:0000256" key="6">
    <source>
        <dbReference type="ARBA" id="ARBA00023326"/>
    </source>
</evidence>
<reference evidence="11" key="1">
    <citation type="submission" date="2022-06" db="EMBL/GenBank/DDBJ databases">
        <title>Genome Sequence of Candolleomyces eurysporus.</title>
        <authorList>
            <person name="Buettner E."/>
        </authorList>
    </citation>
    <scope>NUCLEOTIDE SEQUENCE</scope>
    <source>
        <strain evidence="11">VTCC 930004</strain>
    </source>
</reference>
<protein>
    <recommendedName>
        <fullName evidence="10">GH18 domain-containing protein</fullName>
    </recommendedName>
</protein>
<evidence type="ECO:0000313" key="11">
    <source>
        <dbReference type="EMBL" id="KAJ2930238.1"/>
    </source>
</evidence>
<dbReference type="InterPro" id="IPR001579">
    <property type="entry name" value="Glyco_hydro_18_chit_AS"/>
</dbReference>
<dbReference type="SUPFAM" id="SSF51445">
    <property type="entry name" value="(Trans)glycosidases"/>
    <property type="match status" value="1"/>
</dbReference>
<proteinExistence type="inferred from homology"/>
<keyword evidence="6" id="KW-0624">Polysaccharide degradation</keyword>
<dbReference type="GO" id="GO:0008061">
    <property type="term" value="F:chitin binding"/>
    <property type="evidence" value="ECO:0007669"/>
    <property type="project" value="InterPro"/>
</dbReference>
<evidence type="ECO:0000256" key="4">
    <source>
        <dbReference type="ARBA" id="ARBA00023277"/>
    </source>
</evidence>
<dbReference type="PROSITE" id="PS51910">
    <property type="entry name" value="GH18_2"/>
    <property type="match status" value="1"/>
</dbReference>
<dbReference type="PROSITE" id="PS01095">
    <property type="entry name" value="GH18_1"/>
    <property type="match status" value="1"/>
</dbReference>
<dbReference type="Pfam" id="PF00704">
    <property type="entry name" value="Glyco_hydro_18"/>
    <property type="match status" value="1"/>
</dbReference>
<keyword evidence="3" id="KW-0146">Chitin degradation</keyword>
<dbReference type="GO" id="GO:0005576">
    <property type="term" value="C:extracellular region"/>
    <property type="evidence" value="ECO:0007669"/>
    <property type="project" value="TreeGrafter"/>
</dbReference>
<dbReference type="GO" id="GO:0006032">
    <property type="term" value="P:chitin catabolic process"/>
    <property type="evidence" value="ECO:0007669"/>
    <property type="project" value="UniProtKB-KW"/>
</dbReference>
<dbReference type="InterPro" id="IPR029070">
    <property type="entry name" value="Chitinase_insertion_sf"/>
</dbReference>
<dbReference type="GO" id="GO:0008843">
    <property type="term" value="F:endochitinase activity"/>
    <property type="evidence" value="ECO:0007669"/>
    <property type="project" value="UniProtKB-EC"/>
</dbReference>
<evidence type="ECO:0000256" key="8">
    <source>
        <dbReference type="RuleBase" id="RU004453"/>
    </source>
</evidence>
<evidence type="ECO:0000256" key="1">
    <source>
        <dbReference type="ARBA" id="ARBA00000822"/>
    </source>
</evidence>
<evidence type="ECO:0000256" key="2">
    <source>
        <dbReference type="ARBA" id="ARBA00022801"/>
    </source>
</evidence>
<sequence>MDSPQRPLLMGYYPDWVGDQFPPENIDFSRYDWVDFAFAVPNSQFQLEWDDDEAPRLLSRLVAAAHTAGTKVKLSIGGWTGSKYFSPAVSTAENRKTFASNILSVYRTYDLDGIDIDWEYPGHKGNDGNLYSPLDTSNFLAFLKVLRATLPTTAKISAAVQTIPFLGGDGDPIPDTSEFGKVFDWILLMNYDTWESTSPPGPNAPLYDACNNSTQPASSASAGVVAWVESGFPLSKLVLGLPSYGYVQRSSSERLITRWHQLRGNHRWHEHEDSEKHHEHQPGGDFWGNWGHGHSGGDDDDNDDGSGGSGTSGDDGEHPGPSPLPANPGGGTPVVVDDSDNQVQFRELVEQGALVLSRGEDGAIQYVGGGGFERRWDSCSETPFLRSTASGQIITYDDPESLALKARFAKDVGMLGINVFDIHGDTDGGHLIDAIRDAMKM</sequence>
<comment type="catalytic activity">
    <reaction evidence="1">
        <text>Random endo-hydrolysis of N-acetyl-beta-D-glucosaminide (1-&gt;4)-beta-linkages in chitin and chitodextrins.</text>
        <dbReference type="EC" id="3.2.1.14"/>
    </reaction>
</comment>
<feature type="non-terminal residue" evidence="11">
    <location>
        <position position="441"/>
    </location>
</feature>
<keyword evidence="4" id="KW-0119">Carbohydrate metabolism</keyword>
<keyword evidence="2 7" id="KW-0378">Hydrolase</keyword>
<dbReference type="InterPro" id="IPR050314">
    <property type="entry name" value="Glycosyl_Hydrlase_18"/>
</dbReference>
<comment type="caution">
    <text evidence="11">The sequence shown here is derived from an EMBL/GenBank/DDBJ whole genome shotgun (WGS) entry which is preliminary data.</text>
</comment>
<feature type="region of interest" description="Disordered" evidence="9">
    <location>
        <begin position="270"/>
        <end position="337"/>
    </location>
</feature>
<dbReference type="Gene3D" id="3.20.20.80">
    <property type="entry name" value="Glycosidases"/>
    <property type="match status" value="2"/>
</dbReference>
<dbReference type="SMART" id="SM00636">
    <property type="entry name" value="Glyco_18"/>
    <property type="match status" value="1"/>
</dbReference>
<gene>
    <name evidence="11" type="ORF">H1R20_g6902</name>
</gene>
<evidence type="ECO:0000313" key="12">
    <source>
        <dbReference type="Proteomes" id="UP001140091"/>
    </source>
</evidence>
<dbReference type="InterPro" id="IPR001223">
    <property type="entry name" value="Glyco_hydro18_cat"/>
</dbReference>
<dbReference type="EMBL" id="JANBPK010000847">
    <property type="protein sequence ID" value="KAJ2930238.1"/>
    <property type="molecule type" value="Genomic_DNA"/>
</dbReference>
<dbReference type="InterPro" id="IPR011583">
    <property type="entry name" value="Chitinase_II/V-like_cat"/>
</dbReference>
<dbReference type="Gene3D" id="3.10.50.10">
    <property type="match status" value="1"/>
</dbReference>
<dbReference type="Proteomes" id="UP001140091">
    <property type="component" value="Unassembled WGS sequence"/>
</dbReference>
<dbReference type="InterPro" id="IPR017853">
    <property type="entry name" value="GH"/>
</dbReference>
<dbReference type="PANTHER" id="PTHR11177">
    <property type="entry name" value="CHITINASE"/>
    <property type="match status" value="1"/>
</dbReference>
<keyword evidence="12" id="KW-1185">Reference proteome</keyword>
<evidence type="ECO:0000256" key="3">
    <source>
        <dbReference type="ARBA" id="ARBA00023024"/>
    </source>
</evidence>
<evidence type="ECO:0000256" key="7">
    <source>
        <dbReference type="RuleBase" id="RU000489"/>
    </source>
</evidence>
<name>A0A9W8JBW1_9AGAR</name>
<evidence type="ECO:0000256" key="9">
    <source>
        <dbReference type="SAM" id="MobiDB-lite"/>
    </source>
</evidence>
<dbReference type="OrthoDB" id="73875at2759"/>
<keyword evidence="5 7" id="KW-0326">Glycosidase</keyword>
<dbReference type="GO" id="GO:0000272">
    <property type="term" value="P:polysaccharide catabolic process"/>
    <property type="evidence" value="ECO:0007669"/>
    <property type="project" value="UniProtKB-KW"/>
</dbReference>
<accession>A0A9W8JBW1</accession>
<dbReference type="AlphaFoldDB" id="A0A9W8JBW1"/>
<organism evidence="11 12">
    <name type="scientific">Candolleomyces eurysporus</name>
    <dbReference type="NCBI Taxonomy" id="2828524"/>
    <lineage>
        <taxon>Eukaryota</taxon>
        <taxon>Fungi</taxon>
        <taxon>Dikarya</taxon>
        <taxon>Basidiomycota</taxon>
        <taxon>Agaricomycotina</taxon>
        <taxon>Agaricomycetes</taxon>
        <taxon>Agaricomycetidae</taxon>
        <taxon>Agaricales</taxon>
        <taxon>Agaricineae</taxon>
        <taxon>Psathyrellaceae</taxon>
        <taxon>Candolleomyces</taxon>
    </lineage>
</organism>
<evidence type="ECO:0000256" key="5">
    <source>
        <dbReference type="ARBA" id="ARBA00023295"/>
    </source>
</evidence>
<dbReference type="PANTHER" id="PTHR11177:SF392">
    <property type="entry name" value="HAP41P"/>
    <property type="match status" value="1"/>
</dbReference>